<organism evidence="2 3">
    <name type="scientific">Xenorhabdus budapestensis</name>
    <dbReference type="NCBI Taxonomy" id="290110"/>
    <lineage>
        <taxon>Bacteria</taxon>
        <taxon>Pseudomonadati</taxon>
        <taxon>Pseudomonadota</taxon>
        <taxon>Gammaproteobacteria</taxon>
        <taxon>Enterobacterales</taxon>
        <taxon>Morganellaceae</taxon>
        <taxon>Xenorhabdus</taxon>
    </lineage>
</organism>
<name>A0ABX7VCI4_XENBU</name>
<protein>
    <submittedName>
        <fullName evidence="2">Lysis protein</fullName>
    </submittedName>
</protein>
<dbReference type="Pfam" id="PF03245">
    <property type="entry name" value="Phage_lysis"/>
    <property type="match status" value="1"/>
</dbReference>
<dbReference type="EMBL" id="CP072455">
    <property type="protein sequence ID" value="QTL38498.1"/>
    <property type="molecule type" value="Genomic_DNA"/>
</dbReference>
<proteinExistence type="predicted"/>
<dbReference type="InterPro" id="IPR004929">
    <property type="entry name" value="I-spanin"/>
</dbReference>
<keyword evidence="3" id="KW-1185">Reference proteome</keyword>
<evidence type="ECO:0000313" key="2">
    <source>
        <dbReference type="EMBL" id="QTL38498.1"/>
    </source>
</evidence>
<dbReference type="RefSeq" id="WP_209026668.1">
    <property type="nucleotide sequence ID" value="NZ_CP072455.1"/>
</dbReference>
<gene>
    <name evidence="2" type="ORF">HGO23_11310</name>
</gene>
<sequence length="149" mass="16777">MNWKLQVFSLVSIALIGFFCHYLINNNMALRNENQSLNQSLSAQVAINTKQQESLQALHEQDTKRLQELTHAKAEIDRLHAASVAHPERVYIKAECPVSETTAPAGVVTATDARPTDAAVRNYWLLRERIATSTQMIQGLQAYIQTQCR</sequence>
<dbReference type="Proteomes" id="UP000665047">
    <property type="component" value="Chromosome"/>
</dbReference>
<evidence type="ECO:0000313" key="3">
    <source>
        <dbReference type="Proteomes" id="UP000665047"/>
    </source>
</evidence>
<evidence type="ECO:0000256" key="1">
    <source>
        <dbReference type="SAM" id="Phobius"/>
    </source>
</evidence>
<keyword evidence="1" id="KW-0472">Membrane</keyword>
<feature type="transmembrane region" description="Helical" evidence="1">
    <location>
        <begin position="6"/>
        <end position="24"/>
    </location>
</feature>
<reference evidence="2 3" key="1">
    <citation type="submission" date="2021-03" db="EMBL/GenBank/DDBJ databases">
        <title>Complete Genome Sequence Data of Xenorhabdus budapestensis strain C72, a Candidate Biological Control Agent, from China.</title>
        <authorList>
            <person name="LI B."/>
            <person name="WANG S."/>
            <person name="QIU D."/>
        </authorList>
    </citation>
    <scope>NUCLEOTIDE SEQUENCE [LARGE SCALE GENOMIC DNA]</scope>
    <source>
        <strain evidence="2 3">C-7-2</strain>
    </source>
</reference>
<keyword evidence="1" id="KW-0812">Transmembrane</keyword>
<keyword evidence="1" id="KW-1133">Transmembrane helix</keyword>
<accession>A0ABX7VCI4</accession>